<reference evidence="2" key="1">
    <citation type="submission" date="2022-11" db="EMBL/GenBank/DDBJ databases">
        <title>Alteromonas sp. nov., isolated from sea water of the Qingdao.</title>
        <authorList>
            <person name="Wang Q."/>
        </authorList>
    </citation>
    <scope>NUCLEOTIDE SEQUENCE</scope>
    <source>
        <strain evidence="2">ASW11-7</strain>
    </source>
</reference>
<accession>A0ABT3P8Y0</accession>
<dbReference type="Proteomes" id="UP001142810">
    <property type="component" value="Unassembled WGS sequence"/>
</dbReference>
<proteinExistence type="predicted"/>
<dbReference type="PANTHER" id="PTHR33121:SF70">
    <property type="entry name" value="SIGNALING PROTEIN YKOW"/>
    <property type="match status" value="1"/>
</dbReference>
<evidence type="ECO:0000313" key="3">
    <source>
        <dbReference type="Proteomes" id="UP001142810"/>
    </source>
</evidence>
<dbReference type="SUPFAM" id="SSF141868">
    <property type="entry name" value="EAL domain-like"/>
    <property type="match status" value="1"/>
</dbReference>
<dbReference type="CDD" id="cd01948">
    <property type="entry name" value="EAL"/>
    <property type="match status" value="1"/>
</dbReference>
<name>A0ABT3P8Y0_9ALTE</name>
<dbReference type="InterPro" id="IPR050706">
    <property type="entry name" value="Cyclic-di-GMP_PDE-like"/>
</dbReference>
<sequence>MPIREVTENFSIESIVPYFQPIVDLENVRVWRYECLARLVTPSDKTFLPSEFLYLIERNNHVHQLTETMFTQSAKYFKNVNIPWNINLDASDLDCEELTNTLIMHLANYPNPSRVSVEVSASTALKYPDRLKAFIDKSMHSGLGVFIDNVGKSPGNIKTLLSMPVRGIKLAGGLIRQFDTQPEVKEFLLNICELAQQRSIALVAEHVEDEQTLDKVKQLPIRYAQGYVFSKPEPRPVEH</sequence>
<dbReference type="EMBL" id="JAPFRD010000011">
    <property type="protein sequence ID" value="MCW8109238.1"/>
    <property type="molecule type" value="Genomic_DNA"/>
</dbReference>
<dbReference type="InterPro" id="IPR035919">
    <property type="entry name" value="EAL_sf"/>
</dbReference>
<evidence type="ECO:0000259" key="1">
    <source>
        <dbReference type="PROSITE" id="PS50883"/>
    </source>
</evidence>
<evidence type="ECO:0000313" key="2">
    <source>
        <dbReference type="EMBL" id="MCW8109238.1"/>
    </source>
</evidence>
<dbReference type="SMART" id="SM00052">
    <property type="entry name" value="EAL"/>
    <property type="match status" value="1"/>
</dbReference>
<keyword evidence="3" id="KW-1185">Reference proteome</keyword>
<dbReference type="PANTHER" id="PTHR33121">
    <property type="entry name" value="CYCLIC DI-GMP PHOSPHODIESTERASE PDEF"/>
    <property type="match status" value="1"/>
</dbReference>
<dbReference type="RefSeq" id="WP_265617987.1">
    <property type="nucleotide sequence ID" value="NZ_JAPFRD010000011.1"/>
</dbReference>
<gene>
    <name evidence="2" type="ORF">OPS25_12085</name>
</gene>
<dbReference type="Gene3D" id="3.20.20.450">
    <property type="entry name" value="EAL domain"/>
    <property type="match status" value="1"/>
</dbReference>
<feature type="domain" description="EAL" evidence="1">
    <location>
        <begin position="1"/>
        <end position="239"/>
    </location>
</feature>
<dbReference type="PROSITE" id="PS50883">
    <property type="entry name" value="EAL"/>
    <property type="match status" value="1"/>
</dbReference>
<organism evidence="2 3">
    <name type="scientific">Alteromonas aquimaris</name>
    <dbReference type="NCBI Taxonomy" id="2998417"/>
    <lineage>
        <taxon>Bacteria</taxon>
        <taxon>Pseudomonadati</taxon>
        <taxon>Pseudomonadota</taxon>
        <taxon>Gammaproteobacteria</taxon>
        <taxon>Alteromonadales</taxon>
        <taxon>Alteromonadaceae</taxon>
        <taxon>Alteromonas/Salinimonas group</taxon>
        <taxon>Alteromonas</taxon>
    </lineage>
</organism>
<dbReference type="InterPro" id="IPR001633">
    <property type="entry name" value="EAL_dom"/>
</dbReference>
<protein>
    <submittedName>
        <fullName evidence="2">EAL domain-containing protein</fullName>
    </submittedName>
</protein>
<dbReference type="Pfam" id="PF00563">
    <property type="entry name" value="EAL"/>
    <property type="match status" value="1"/>
</dbReference>
<comment type="caution">
    <text evidence="2">The sequence shown here is derived from an EMBL/GenBank/DDBJ whole genome shotgun (WGS) entry which is preliminary data.</text>
</comment>